<dbReference type="EMBL" id="PVHK01000142">
    <property type="protein sequence ID" value="PRH40623.1"/>
    <property type="molecule type" value="Genomic_DNA"/>
</dbReference>
<protein>
    <submittedName>
        <fullName evidence="1">Uncharacterized protein</fullName>
    </submittedName>
</protein>
<name>A0AA44XXU5_BURVI</name>
<evidence type="ECO:0000313" key="2">
    <source>
        <dbReference type="Proteomes" id="UP000237632"/>
    </source>
</evidence>
<organism evidence="1 2">
    <name type="scientific">Burkholderia vietnamiensis</name>
    <dbReference type="NCBI Taxonomy" id="60552"/>
    <lineage>
        <taxon>Bacteria</taxon>
        <taxon>Pseudomonadati</taxon>
        <taxon>Pseudomonadota</taxon>
        <taxon>Betaproteobacteria</taxon>
        <taxon>Burkholderiales</taxon>
        <taxon>Burkholderiaceae</taxon>
        <taxon>Burkholderia</taxon>
        <taxon>Burkholderia cepacia complex</taxon>
    </lineage>
</organism>
<sequence length="65" mass="6995">MNDMSNLLMLLIAAGGGGLSAPPVTHHVGWQPIVTRQHKAERTDFVLCRDGQFHAFAVGQPKPCA</sequence>
<gene>
    <name evidence="1" type="ORF">C6T65_19995</name>
</gene>
<proteinExistence type="predicted"/>
<dbReference type="Proteomes" id="UP000237632">
    <property type="component" value="Unassembled WGS sequence"/>
</dbReference>
<accession>A0AA44XXU5</accession>
<evidence type="ECO:0000313" key="1">
    <source>
        <dbReference type="EMBL" id="PRH40623.1"/>
    </source>
</evidence>
<comment type="caution">
    <text evidence="1">The sequence shown here is derived from an EMBL/GenBank/DDBJ whole genome shotgun (WGS) entry which is preliminary data.</text>
</comment>
<dbReference type="AlphaFoldDB" id="A0AA44XXU5"/>
<dbReference type="RefSeq" id="WP_060081512.1">
    <property type="nucleotide sequence ID" value="NZ_CADFFA010000024.1"/>
</dbReference>
<reference evidence="1 2" key="1">
    <citation type="submission" date="2018-03" db="EMBL/GenBank/DDBJ databases">
        <authorList>
            <person name="Nguyen K."/>
            <person name="Fouts D."/>
            <person name="Sutton G."/>
        </authorList>
    </citation>
    <scope>NUCLEOTIDE SEQUENCE [LARGE SCALE GENOMIC DNA]</scope>
    <source>
        <strain evidence="1 2">AU3578</strain>
    </source>
</reference>